<dbReference type="Pfam" id="PF12697">
    <property type="entry name" value="Abhydrolase_6"/>
    <property type="match status" value="1"/>
</dbReference>
<comment type="caution">
    <text evidence="2">The sequence shown here is derived from an EMBL/GenBank/DDBJ whole genome shotgun (WGS) entry which is preliminary data.</text>
</comment>
<dbReference type="InterPro" id="IPR029058">
    <property type="entry name" value="AB_hydrolase_fold"/>
</dbReference>
<dbReference type="SUPFAM" id="SSF53474">
    <property type="entry name" value="alpha/beta-Hydrolases"/>
    <property type="match status" value="1"/>
</dbReference>
<dbReference type="InterPro" id="IPR000073">
    <property type="entry name" value="AB_hydrolase_1"/>
</dbReference>
<dbReference type="EMBL" id="PUHP01000996">
    <property type="protein sequence ID" value="TQN67140.1"/>
    <property type="molecule type" value="Genomic_DNA"/>
</dbReference>
<dbReference type="PANTHER" id="PTHR37017:SF11">
    <property type="entry name" value="ESTERASE_LIPASE_THIOESTERASE DOMAIN-CONTAINING PROTEIN"/>
    <property type="match status" value="1"/>
</dbReference>
<evidence type="ECO:0000259" key="1">
    <source>
        <dbReference type="Pfam" id="PF12697"/>
    </source>
</evidence>
<name>A0A5Q4BJK8_9PEZI</name>
<dbReference type="Gene3D" id="3.40.50.1820">
    <property type="entry name" value="alpha/beta hydrolase"/>
    <property type="match status" value="1"/>
</dbReference>
<proteinExistence type="predicted"/>
<dbReference type="Proteomes" id="UP000326340">
    <property type="component" value="Unassembled WGS sequence"/>
</dbReference>
<feature type="non-terminal residue" evidence="2">
    <location>
        <position position="298"/>
    </location>
</feature>
<reference evidence="2 3" key="1">
    <citation type="journal article" date="2019" name="Sci. Rep.">
        <title>Colletotrichum shisoi sp. nov., an anthracnose pathogen of Perilla frutescens in Japan: molecular phylogenetic, morphological and genomic evidence.</title>
        <authorList>
            <person name="Gan P."/>
            <person name="Tsushima A."/>
            <person name="Hiroyama R."/>
            <person name="Narusaka M."/>
            <person name="Takano Y."/>
            <person name="Narusaka Y."/>
            <person name="Kawaradani M."/>
            <person name="Damm U."/>
            <person name="Shirasu K."/>
        </authorList>
    </citation>
    <scope>NUCLEOTIDE SEQUENCE [LARGE SCALE GENOMIC DNA]</scope>
    <source>
        <strain evidence="2 3">PG-2018a</strain>
    </source>
</reference>
<keyword evidence="3" id="KW-1185">Reference proteome</keyword>
<sequence length="298" mass="32058">MSKPTVFIVHGAWHTPAHYQPFVDVLEEKGYPCVGPELPSGDTLTPESAPEDDIRLVRKIASGLAEQGKEIVVLAHSYGGTVSTEALSGLGIKDRTVAGKAGGVRLLVYLAAFIAAGEELLQDFAPPGMFPRKTKPSPLRPPDASDLFYSDVPEAEHEKWASLWAATPAACSQYLTKGLAYKNTDTAYIHTEQDAVFSAEAQRVLAGRVKDLGVEIREESLPSGHFPSISVPKDEAQLSICISNPGGQPRIKKFETGPVPSEKPKAFTQITFLDVADESKHEAAKQAWLDLVAALGQS</sequence>
<dbReference type="OrthoDB" id="408373at2759"/>
<evidence type="ECO:0000313" key="2">
    <source>
        <dbReference type="EMBL" id="TQN67140.1"/>
    </source>
</evidence>
<organism evidence="2 3">
    <name type="scientific">Colletotrichum shisoi</name>
    <dbReference type="NCBI Taxonomy" id="2078593"/>
    <lineage>
        <taxon>Eukaryota</taxon>
        <taxon>Fungi</taxon>
        <taxon>Dikarya</taxon>
        <taxon>Ascomycota</taxon>
        <taxon>Pezizomycotina</taxon>
        <taxon>Sordariomycetes</taxon>
        <taxon>Hypocreomycetidae</taxon>
        <taxon>Glomerellales</taxon>
        <taxon>Glomerellaceae</taxon>
        <taxon>Colletotrichum</taxon>
        <taxon>Colletotrichum destructivum species complex</taxon>
    </lineage>
</organism>
<dbReference type="InterPro" id="IPR052897">
    <property type="entry name" value="Sec-Metab_Biosynth_Hydrolase"/>
</dbReference>
<gene>
    <name evidence="2" type="ORF">CSHISOI_08374</name>
</gene>
<feature type="domain" description="AB hydrolase-1" evidence="1">
    <location>
        <begin position="6"/>
        <end position="234"/>
    </location>
</feature>
<dbReference type="PANTHER" id="PTHR37017">
    <property type="entry name" value="AB HYDROLASE-1 DOMAIN-CONTAINING PROTEIN-RELATED"/>
    <property type="match status" value="1"/>
</dbReference>
<protein>
    <recommendedName>
        <fullName evidence="1">AB hydrolase-1 domain-containing protein</fullName>
    </recommendedName>
</protein>
<evidence type="ECO:0000313" key="3">
    <source>
        <dbReference type="Proteomes" id="UP000326340"/>
    </source>
</evidence>
<accession>A0A5Q4BJK8</accession>
<dbReference type="AlphaFoldDB" id="A0A5Q4BJK8"/>